<protein>
    <submittedName>
        <fullName evidence="1">Toxin-antitoxin system YwqK family antitoxin</fullName>
    </submittedName>
</protein>
<name>A0A323TW64_FUSNU</name>
<proteinExistence type="predicted"/>
<reference evidence="1" key="1">
    <citation type="submission" date="2018-06" db="EMBL/GenBank/DDBJ databases">
        <title>Sequence of the Fusobacterium nucleatum str. 12230 genome.</title>
        <authorList>
            <person name="Navarre W."/>
        </authorList>
    </citation>
    <scope>NUCLEOTIDE SEQUENCE [LARGE SCALE GENOMIC DNA]</scope>
    <source>
        <strain evidence="1">12230</strain>
    </source>
</reference>
<gene>
    <name evidence="1" type="ORF">DNF10_05065</name>
</gene>
<evidence type="ECO:0000313" key="1">
    <source>
        <dbReference type="EMBL" id="PZA04751.1"/>
    </source>
</evidence>
<sequence length="172" mass="19560">MNKKDAIKVLGSLDNLNNPSNNIYSNIQYSKIEIYDENNNLILTMNYKNNKMTIEQEVEGNQAKMIYLFDNTNSMSGRLETYINGNLVSVMQIKNSIPEGEAKIFYPSGKLLSIFNIKKCKPEGIMKTYYENGKTMTTINFKNGVQDGEAIAYDENGNVVEKVLYKNGKIVR</sequence>
<dbReference type="Pfam" id="PF07661">
    <property type="entry name" value="MORN_2"/>
    <property type="match status" value="4"/>
</dbReference>
<accession>A0A323TW64</accession>
<dbReference type="InterPro" id="IPR011652">
    <property type="entry name" value="MORN_2"/>
</dbReference>
<comment type="caution">
    <text evidence="1">The sequence shown here is derived from an EMBL/GenBank/DDBJ whole genome shotgun (WGS) entry which is preliminary data.</text>
</comment>
<dbReference type="AlphaFoldDB" id="A0A323TW64"/>
<dbReference type="EMBL" id="QKOC01000005">
    <property type="protein sequence ID" value="PZA04751.1"/>
    <property type="molecule type" value="Genomic_DNA"/>
</dbReference>
<dbReference type="Gene3D" id="3.90.930.1">
    <property type="match status" value="1"/>
</dbReference>
<organism evidence="1">
    <name type="scientific">Fusobacterium nucleatum</name>
    <dbReference type="NCBI Taxonomy" id="851"/>
    <lineage>
        <taxon>Bacteria</taxon>
        <taxon>Fusobacteriati</taxon>
        <taxon>Fusobacteriota</taxon>
        <taxon>Fusobacteriia</taxon>
        <taxon>Fusobacteriales</taxon>
        <taxon>Fusobacteriaceae</taxon>
        <taxon>Fusobacterium</taxon>
    </lineage>
</organism>
<dbReference type="SUPFAM" id="SSF82185">
    <property type="entry name" value="Histone H3 K4-specific methyltransferase SET7/9 N-terminal domain"/>
    <property type="match status" value="1"/>
</dbReference>